<proteinExistence type="inferred from homology"/>
<dbReference type="EMBL" id="JADDUC010000153">
    <property type="protein sequence ID" value="KAG0116990.1"/>
    <property type="molecule type" value="Genomic_DNA"/>
</dbReference>
<evidence type="ECO:0000256" key="8">
    <source>
        <dbReference type="ARBA" id="ARBA00022946"/>
    </source>
</evidence>
<dbReference type="Gene3D" id="3.30.160.190">
    <property type="entry name" value="atu1810 like domain"/>
    <property type="match status" value="1"/>
</dbReference>
<accession>A0A835NM48</accession>
<keyword evidence="11" id="KW-0472">Membrane</keyword>
<dbReference type="FunFam" id="3.30.160.190:FF:000001">
    <property type="entry name" value="NADH-ubiquinone oxidoreductase 21 kDa subunit mitochondrial"/>
    <property type="match status" value="1"/>
</dbReference>
<keyword evidence="9" id="KW-0249">Electron transport</keyword>
<keyword evidence="6" id="KW-0679">Respiratory chain</keyword>
<name>A0A835NM48_9PASS</name>
<dbReference type="InterPro" id="IPR006885">
    <property type="entry name" value="NADH_UbQ_FeS_4_mit-like"/>
</dbReference>
<protein>
    <recommendedName>
        <fullName evidence="4">NADH dehydrogenase [ubiquinone] iron-sulfur protein 4, mitochondrial</fullName>
    </recommendedName>
    <alternativeName>
        <fullName evidence="13">Complex I-18 kDa</fullName>
    </alternativeName>
    <alternativeName>
        <fullName evidence="12">NADH-ubiquinone oxidoreductase 18 kDa subunit</fullName>
    </alternativeName>
</protein>
<evidence type="ECO:0000256" key="7">
    <source>
        <dbReference type="ARBA" id="ARBA00022792"/>
    </source>
</evidence>
<organism evidence="15">
    <name type="scientific">Lamprotornis superbus</name>
    <dbReference type="NCBI Taxonomy" id="245042"/>
    <lineage>
        <taxon>Eukaryota</taxon>
        <taxon>Metazoa</taxon>
        <taxon>Chordata</taxon>
        <taxon>Craniata</taxon>
        <taxon>Vertebrata</taxon>
        <taxon>Euteleostomi</taxon>
        <taxon>Archelosauria</taxon>
        <taxon>Archosauria</taxon>
        <taxon>Dinosauria</taxon>
        <taxon>Saurischia</taxon>
        <taxon>Theropoda</taxon>
        <taxon>Coelurosauria</taxon>
        <taxon>Aves</taxon>
        <taxon>Neognathae</taxon>
        <taxon>Neoaves</taxon>
        <taxon>Telluraves</taxon>
        <taxon>Australaves</taxon>
        <taxon>Passeriformes</taxon>
        <taxon>Sturnidae</taxon>
        <taxon>Lamprotornis</taxon>
    </lineage>
</organism>
<evidence type="ECO:0000256" key="3">
    <source>
        <dbReference type="ARBA" id="ARBA00005882"/>
    </source>
</evidence>
<evidence type="ECO:0000256" key="2">
    <source>
        <dbReference type="ARBA" id="ARBA00004443"/>
    </source>
</evidence>
<feature type="compositionally biased region" description="Basic and acidic residues" evidence="14">
    <location>
        <begin position="56"/>
        <end position="65"/>
    </location>
</feature>
<feature type="compositionally biased region" description="Polar residues" evidence="14">
    <location>
        <begin position="67"/>
        <end position="90"/>
    </location>
</feature>
<reference evidence="15" key="1">
    <citation type="submission" date="2020-10" db="EMBL/GenBank/DDBJ databases">
        <title>Feather gene expression reveals the developmental basis of iridescence in African starlings.</title>
        <authorList>
            <person name="Rubenstein D.R."/>
        </authorList>
    </citation>
    <scope>NUCLEOTIDE SEQUENCE</scope>
    <source>
        <strain evidence="15">SS15</strain>
        <tissue evidence="15">Liver</tissue>
    </source>
</reference>
<evidence type="ECO:0000256" key="5">
    <source>
        <dbReference type="ARBA" id="ARBA00022448"/>
    </source>
</evidence>
<reference evidence="16" key="3">
    <citation type="submission" date="2022-01" db="EMBL/GenBank/DDBJ databases">
        <authorList>
            <person name="Rubenstein D.R."/>
        </authorList>
    </citation>
    <scope>NUCLEOTIDE SEQUENCE</scope>
    <source>
        <strain evidence="16">SS15</strain>
        <tissue evidence="16">Liver</tissue>
    </source>
</reference>
<keyword evidence="5" id="KW-0813">Transport</keyword>
<evidence type="ECO:0000256" key="14">
    <source>
        <dbReference type="SAM" id="MobiDB-lite"/>
    </source>
</evidence>
<feature type="region of interest" description="Disordered" evidence="14">
    <location>
        <begin position="43"/>
        <end position="90"/>
    </location>
</feature>
<comment type="function">
    <text evidence="1">Accessory subunit of the mitochondrial membrane respiratory chain NADH dehydrogenase (Complex I), that is believed not to be involved in catalysis. Complex I functions in the transfer of electrons from NADH to the respiratory chain. The immediate electron acceptor for the enzyme is believed to be ubiquinone.</text>
</comment>
<comment type="subcellular location">
    <subcellularLocation>
        <location evidence="2">Mitochondrion inner membrane</location>
        <topology evidence="2">Peripheral membrane protein</topology>
        <orientation evidence="2">Matrix side</orientation>
    </subcellularLocation>
</comment>
<dbReference type="InterPro" id="IPR038532">
    <property type="entry name" value="NDUFS4-like_sf"/>
</dbReference>
<evidence type="ECO:0000313" key="15">
    <source>
        <dbReference type="EMBL" id="KAG0116990.1"/>
    </source>
</evidence>
<dbReference type="EMBL" id="JADDUC020000004">
    <property type="protein sequence ID" value="KAI1240114.1"/>
    <property type="molecule type" value="Genomic_DNA"/>
</dbReference>
<evidence type="ECO:0000256" key="1">
    <source>
        <dbReference type="ARBA" id="ARBA00003195"/>
    </source>
</evidence>
<keyword evidence="10" id="KW-0496">Mitochondrion</keyword>
<feature type="compositionally biased region" description="Polar residues" evidence="14">
    <location>
        <begin position="738"/>
        <end position="750"/>
    </location>
</feature>
<evidence type="ECO:0000256" key="4">
    <source>
        <dbReference type="ARBA" id="ARBA00015796"/>
    </source>
</evidence>
<evidence type="ECO:0000256" key="9">
    <source>
        <dbReference type="ARBA" id="ARBA00022982"/>
    </source>
</evidence>
<evidence type="ECO:0000256" key="12">
    <source>
        <dbReference type="ARBA" id="ARBA00029642"/>
    </source>
</evidence>
<evidence type="ECO:0000256" key="6">
    <source>
        <dbReference type="ARBA" id="ARBA00022660"/>
    </source>
</evidence>
<evidence type="ECO:0000256" key="13">
    <source>
        <dbReference type="ARBA" id="ARBA00032105"/>
    </source>
</evidence>
<dbReference type="OrthoDB" id="3089at2759"/>
<dbReference type="PANTHER" id="PTHR12219:SF8">
    <property type="entry name" value="NADH DEHYDROGENASE [UBIQUINONE] IRON-SULFUR PROTEIN 4, MITOCHONDRIAL"/>
    <property type="match status" value="1"/>
</dbReference>
<keyword evidence="17" id="KW-1185">Reference proteome</keyword>
<dbReference type="GO" id="GO:0022900">
    <property type="term" value="P:electron transport chain"/>
    <property type="evidence" value="ECO:0007669"/>
    <property type="project" value="InterPro"/>
</dbReference>
<sequence length="750" mass="84984">VQEDAHAQKSQETVGTAKQVNFIIRFCINTYQPLDVGEAAKKEMEHGAQAGGAAGKLEDEGDPSRDNGLTDQGTSQNHGSRSLSTSTWRLAQGQTRDTQLITVDEKLDITTLTGVPDEHIKTRKVHIFVPARNAMQSGANNTKKWKMEFDNRERWENPLMGWASTADPLSNMVLTFSTKEDAVAFAEKNGWSYDVEEKKMPKPKSKSYGANFSWNKRTRIIATLEVFSAGTEIVEDDLVVFIRCYGDRVIQVVHLDLQRALKRFLNKVREKGNSAPEDCFVIIKYIRYSEETSSFVWCQSLAYVSKFHMLSELGIGATSQCNRSMEKELQKLQIKIYFIKASATSFGNIPIFGVCTMPPVYVFMKRYSLRDNFMVLTLATLKDNEKEIDDEVGMDRKIIPLLSEMQGLFFATMLDTCLSSAYVEILKGIKEREWQESQRENYKRPIPSYQRNTVTWLQFQHTLSPIPDMNTSQSVPLSGHSATLYFYDSTSEGCRQPERLLHDSHTVCPTRYRNYPGKNGVHIYAMVSSWILHKAANSIKIGKKSPANEGKHEYTHLIYTKENTVYSKPDQPGRQKTRDFQGRVRLHSDTAKGNRDVVWSCTVKWKEASTCTSQPLCSLTPPPSTDMTSWQLLFPVKKKQHNFLSAPPLYIEACVLKADFKLLKADKSKVPRQYCSLILKKMKASITSVGGMTQSWLKMHVRAKRQHHIGTDGLQGPRQDLELRKPQVVSSRPPHVTEGSTSQTLEGNQG</sequence>
<dbReference type="Proteomes" id="UP000618051">
    <property type="component" value="Unassembled WGS sequence"/>
</dbReference>
<comment type="caution">
    <text evidence="15">The sequence shown here is derived from an EMBL/GenBank/DDBJ whole genome shotgun (WGS) entry which is preliminary data.</text>
</comment>
<dbReference type="AlphaFoldDB" id="A0A835NM48"/>
<evidence type="ECO:0000313" key="16">
    <source>
        <dbReference type="EMBL" id="KAI1240114.1"/>
    </source>
</evidence>
<feature type="region of interest" description="Disordered" evidence="14">
    <location>
        <begin position="725"/>
        <end position="750"/>
    </location>
</feature>
<feature type="non-terminal residue" evidence="15">
    <location>
        <position position="1"/>
    </location>
</feature>
<dbReference type="PANTHER" id="PTHR12219">
    <property type="entry name" value="NADH-UBIQUINONE OXIDOREDUCTASE"/>
    <property type="match status" value="1"/>
</dbReference>
<evidence type="ECO:0000313" key="17">
    <source>
        <dbReference type="Proteomes" id="UP000618051"/>
    </source>
</evidence>
<dbReference type="GO" id="GO:0005743">
    <property type="term" value="C:mitochondrial inner membrane"/>
    <property type="evidence" value="ECO:0007669"/>
    <property type="project" value="UniProtKB-SubCell"/>
</dbReference>
<comment type="similarity">
    <text evidence="3">Belongs to the complex I NDUFS4 subunit family.</text>
</comment>
<reference evidence="16 17" key="2">
    <citation type="journal article" date="2021" name="J. Hered.">
        <title>Feather Gene Expression Elucidates the Developmental Basis of Plumage Iridescence in African Starlings.</title>
        <authorList>
            <person name="Rubenstein D.R."/>
            <person name="Corvelo A."/>
            <person name="MacManes M.D."/>
            <person name="Maia R."/>
            <person name="Narzisi G."/>
            <person name="Rousaki A."/>
            <person name="Vandenabeele P."/>
            <person name="Shawkey M.D."/>
            <person name="Solomon J."/>
        </authorList>
    </citation>
    <scope>NUCLEOTIDE SEQUENCE [LARGE SCALE GENOMIC DNA]</scope>
    <source>
        <strain evidence="16">SS15</strain>
    </source>
</reference>
<keyword evidence="8" id="KW-0809">Transit peptide</keyword>
<evidence type="ECO:0000256" key="10">
    <source>
        <dbReference type="ARBA" id="ARBA00023128"/>
    </source>
</evidence>
<dbReference type="Pfam" id="PF04800">
    <property type="entry name" value="NDUS4"/>
    <property type="match status" value="1"/>
</dbReference>
<evidence type="ECO:0000256" key="11">
    <source>
        <dbReference type="ARBA" id="ARBA00023136"/>
    </source>
</evidence>
<keyword evidence="7" id="KW-0999">Mitochondrion inner membrane</keyword>
<gene>
    <name evidence="16" type="ORF">IHE44_0011564</name>
    <name evidence="15" type="ORF">IHE44_003322</name>
</gene>